<organism evidence="3 4">
    <name type="scientific">Gigaspora margarita</name>
    <dbReference type="NCBI Taxonomy" id="4874"/>
    <lineage>
        <taxon>Eukaryota</taxon>
        <taxon>Fungi</taxon>
        <taxon>Fungi incertae sedis</taxon>
        <taxon>Mucoromycota</taxon>
        <taxon>Glomeromycotina</taxon>
        <taxon>Glomeromycetes</taxon>
        <taxon>Diversisporales</taxon>
        <taxon>Gigasporaceae</taxon>
        <taxon>Gigaspora</taxon>
    </lineage>
</organism>
<feature type="signal peptide" evidence="2">
    <location>
        <begin position="1"/>
        <end position="21"/>
    </location>
</feature>
<name>A0A8H4ET17_GIGMA</name>
<feature type="region of interest" description="Disordered" evidence="1">
    <location>
        <begin position="27"/>
        <end position="48"/>
    </location>
</feature>
<evidence type="ECO:0000313" key="3">
    <source>
        <dbReference type="EMBL" id="KAF0548443.1"/>
    </source>
</evidence>
<keyword evidence="2" id="KW-0732">Signal</keyword>
<dbReference type="EMBL" id="WTPW01000096">
    <property type="protein sequence ID" value="KAF0548443.1"/>
    <property type="molecule type" value="Genomic_DNA"/>
</dbReference>
<evidence type="ECO:0000313" key="4">
    <source>
        <dbReference type="Proteomes" id="UP000439903"/>
    </source>
</evidence>
<gene>
    <name evidence="3" type="ORF">F8M41_025950</name>
</gene>
<evidence type="ECO:0000256" key="2">
    <source>
        <dbReference type="SAM" id="SignalP"/>
    </source>
</evidence>
<dbReference type="AlphaFoldDB" id="A0A8H4ET17"/>
<dbReference type="Proteomes" id="UP000439903">
    <property type="component" value="Unassembled WGS sequence"/>
</dbReference>
<comment type="caution">
    <text evidence="3">The sequence shown here is derived from an EMBL/GenBank/DDBJ whole genome shotgun (WGS) entry which is preliminary data.</text>
</comment>
<protein>
    <submittedName>
        <fullName evidence="3">Uncharacterized protein</fullName>
    </submittedName>
</protein>
<proteinExistence type="predicted"/>
<dbReference type="OrthoDB" id="2431886at2759"/>
<evidence type="ECO:0000256" key="1">
    <source>
        <dbReference type="SAM" id="MobiDB-lite"/>
    </source>
</evidence>
<keyword evidence="4" id="KW-1185">Reference proteome</keyword>
<sequence>MLLKKIFSSILLIILISFTKALQIRQDPPPGPQTLETSQPHQTDMKDSKNTKLCPRYMLTATNMDQYSGQMTFYQDTSGHLWSTGLYQNGFDPADTYSFSIVDGCSNYLYNLTDVMGLEPSMCSSCASSSSHYKRRMGRRHAGKNCDMGFKPWM</sequence>
<accession>A0A8H4ET17</accession>
<feature type="chain" id="PRO_5034333944" evidence="2">
    <location>
        <begin position="22"/>
        <end position="154"/>
    </location>
</feature>
<reference evidence="3 4" key="1">
    <citation type="journal article" date="2019" name="Environ. Microbiol.">
        <title>At the nexus of three kingdoms: the genome of the mycorrhizal fungus Gigaspora margarita provides insights into plant, endobacterial and fungal interactions.</title>
        <authorList>
            <person name="Venice F."/>
            <person name="Ghignone S."/>
            <person name="Salvioli di Fossalunga A."/>
            <person name="Amselem J."/>
            <person name="Novero M."/>
            <person name="Xianan X."/>
            <person name="Sedzielewska Toro K."/>
            <person name="Morin E."/>
            <person name="Lipzen A."/>
            <person name="Grigoriev I.V."/>
            <person name="Henrissat B."/>
            <person name="Martin F.M."/>
            <person name="Bonfante P."/>
        </authorList>
    </citation>
    <scope>NUCLEOTIDE SEQUENCE [LARGE SCALE GENOMIC DNA]</scope>
    <source>
        <strain evidence="3 4">BEG34</strain>
    </source>
</reference>